<proteinExistence type="predicted"/>
<dbReference type="EMBL" id="RHIB01000001">
    <property type="protein sequence ID" value="RNA70654.1"/>
    <property type="molecule type" value="Genomic_DNA"/>
</dbReference>
<dbReference type="InterPro" id="IPR041698">
    <property type="entry name" value="Methyltransf_25"/>
</dbReference>
<dbReference type="Gene3D" id="3.40.50.150">
    <property type="entry name" value="Vaccinia Virus protein VP39"/>
    <property type="match status" value="1"/>
</dbReference>
<dbReference type="Pfam" id="PF13649">
    <property type="entry name" value="Methyltransf_25"/>
    <property type="match status" value="1"/>
</dbReference>
<dbReference type="PANTHER" id="PTHR43861:SF1">
    <property type="entry name" value="TRANS-ACONITATE 2-METHYLTRANSFERASE"/>
    <property type="match status" value="1"/>
</dbReference>
<evidence type="ECO:0000256" key="1">
    <source>
        <dbReference type="ARBA" id="ARBA00022603"/>
    </source>
</evidence>
<keyword evidence="2 4" id="KW-0808">Transferase</keyword>
<evidence type="ECO:0000313" key="5">
    <source>
        <dbReference type="Proteomes" id="UP000278746"/>
    </source>
</evidence>
<comment type="caution">
    <text evidence="4">The sequence shown here is derived from an EMBL/GenBank/DDBJ whole genome shotgun (WGS) entry which is preliminary data.</text>
</comment>
<gene>
    <name evidence="4" type="ORF">EBO34_09690</name>
</gene>
<dbReference type="GO" id="GO:0032259">
    <property type="term" value="P:methylation"/>
    <property type="evidence" value="ECO:0007669"/>
    <property type="project" value="UniProtKB-KW"/>
</dbReference>
<organism evidence="4 5">
    <name type="scientific">Alteribacter keqinensis</name>
    <dbReference type="NCBI Taxonomy" id="2483800"/>
    <lineage>
        <taxon>Bacteria</taxon>
        <taxon>Bacillati</taxon>
        <taxon>Bacillota</taxon>
        <taxon>Bacilli</taxon>
        <taxon>Bacillales</taxon>
        <taxon>Bacillaceae</taxon>
        <taxon>Alteribacter</taxon>
    </lineage>
</organism>
<dbReference type="PANTHER" id="PTHR43861">
    <property type="entry name" value="TRANS-ACONITATE 2-METHYLTRANSFERASE-RELATED"/>
    <property type="match status" value="1"/>
</dbReference>
<keyword evidence="1 4" id="KW-0489">Methyltransferase</keyword>
<dbReference type="OrthoDB" id="465705at2"/>
<name>A0A3M7U0W7_9BACI</name>
<dbReference type="GO" id="GO:0008168">
    <property type="term" value="F:methyltransferase activity"/>
    <property type="evidence" value="ECO:0007669"/>
    <property type="project" value="UniProtKB-KW"/>
</dbReference>
<evidence type="ECO:0000256" key="2">
    <source>
        <dbReference type="ARBA" id="ARBA00022679"/>
    </source>
</evidence>
<evidence type="ECO:0000313" key="4">
    <source>
        <dbReference type="EMBL" id="RNA70654.1"/>
    </source>
</evidence>
<sequence>MVIEEKNEYPFAGYKKNINGIYSEVMKKDQAEVLDIGFGTGVLTTSLYEDGHRVTGIDFSSEMIAIARGKMPDATLIEWDFAKGLPTEVKEEKFDAVVSTYALHHLSDEEKVRMVRELLPLLKEGGKIFIGDVAFETREHLNTCREENLHHWDGNEFYFVADELEEALRGVCRVTFHKHSYCGGVFVIEK</sequence>
<dbReference type="SUPFAM" id="SSF53335">
    <property type="entry name" value="S-adenosyl-L-methionine-dependent methyltransferases"/>
    <property type="match status" value="1"/>
</dbReference>
<evidence type="ECO:0000259" key="3">
    <source>
        <dbReference type="Pfam" id="PF13649"/>
    </source>
</evidence>
<accession>A0A3M7U0W7</accession>
<keyword evidence="5" id="KW-1185">Reference proteome</keyword>
<dbReference type="AlphaFoldDB" id="A0A3M7U0W7"/>
<dbReference type="InterPro" id="IPR029063">
    <property type="entry name" value="SAM-dependent_MTases_sf"/>
</dbReference>
<feature type="domain" description="Methyltransferase" evidence="3">
    <location>
        <begin position="33"/>
        <end position="126"/>
    </location>
</feature>
<protein>
    <submittedName>
        <fullName evidence="4">Class I SAM-dependent methyltransferase</fullName>
    </submittedName>
</protein>
<dbReference type="Proteomes" id="UP000278746">
    <property type="component" value="Unassembled WGS sequence"/>
</dbReference>
<reference evidence="4 5" key="1">
    <citation type="submission" date="2018-10" db="EMBL/GenBank/DDBJ databases">
        <title>Bacillus Keqinensis sp. nov., a moderately halophilic bacterium isolated from a saline-alkaline lake.</title>
        <authorList>
            <person name="Wang H."/>
        </authorList>
    </citation>
    <scope>NUCLEOTIDE SEQUENCE [LARGE SCALE GENOMIC DNA]</scope>
    <source>
        <strain evidence="4 5">KQ-3</strain>
    </source>
</reference>
<dbReference type="CDD" id="cd02440">
    <property type="entry name" value="AdoMet_MTases"/>
    <property type="match status" value="1"/>
</dbReference>